<proteinExistence type="predicted"/>
<dbReference type="Gene3D" id="3.30.1380.10">
    <property type="match status" value="1"/>
</dbReference>
<keyword evidence="3" id="KW-1185">Reference proteome</keyword>
<sequence>MGCSAGINTAMQDHLKIESQRLTGCTQSHLVDWSGALVHGAVVEPLNSLCQQAAQNGFDLRLCSSFRSFDRQLIIWNHKLSGLRPVFDDSGARLDLTQLSEWQQIQAVMRWSALPGASRHHWGTDFDIYDAAAVDADYQIQLVPEEVEGSGVFAPFHDWLDSSVLASADFYRPYAQDLGGIAPERWHISYRPVAENYAAQLTVEVLAERLASADLVYKETVLARLDELFQRYISVKN</sequence>
<feature type="domain" description="D-alanyl-D-alanine carboxypeptidase-like core" evidence="1">
    <location>
        <begin position="38"/>
        <end position="192"/>
    </location>
</feature>
<dbReference type="InterPro" id="IPR052179">
    <property type="entry name" value="DD-CPase-like"/>
</dbReference>
<dbReference type="SUPFAM" id="SSF55166">
    <property type="entry name" value="Hedgehog/DD-peptidase"/>
    <property type="match status" value="1"/>
</dbReference>
<dbReference type="Proteomes" id="UP000005555">
    <property type="component" value="Unassembled WGS sequence"/>
</dbReference>
<dbReference type="PANTHER" id="PTHR34385:SF1">
    <property type="entry name" value="PEPTIDOGLYCAN L-ALANYL-D-GLUTAMATE ENDOPEPTIDASE CWLK"/>
    <property type="match status" value="1"/>
</dbReference>
<protein>
    <submittedName>
        <fullName evidence="2">Putative D,D-carboxypeptidase-related protein</fullName>
    </submittedName>
</protein>
<dbReference type="PANTHER" id="PTHR34385">
    <property type="entry name" value="D-ALANYL-D-ALANINE CARBOXYPEPTIDASE"/>
    <property type="match status" value="1"/>
</dbReference>
<organism evidence="2 3">
    <name type="scientific">gamma proteobacterium HTCC2207</name>
    <dbReference type="NCBI Taxonomy" id="314287"/>
    <lineage>
        <taxon>Bacteria</taxon>
        <taxon>Pseudomonadati</taxon>
        <taxon>Pseudomonadota</taxon>
        <taxon>Gammaproteobacteria</taxon>
        <taxon>Cellvibrionales</taxon>
        <taxon>Porticoccaceae</taxon>
        <taxon>SAR92 clade</taxon>
    </lineage>
</organism>
<dbReference type="AlphaFoldDB" id="Q1YQJ2"/>
<keyword evidence="2" id="KW-0378">Hydrolase</keyword>
<dbReference type="GO" id="GO:0004180">
    <property type="term" value="F:carboxypeptidase activity"/>
    <property type="evidence" value="ECO:0007669"/>
    <property type="project" value="UniProtKB-KW"/>
</dbReference>
<dbReference type="EMBL" id="AAPI01000006">
    <property type="protein sequence ID" value="EAS46569.1"/>
    <property type="molecule type" value="Genomic_DNA"/>
</dbReference>
<gene>
    <name evidence="2" type="ORF">GB2207_06943</name>
</gene>
<evidence type="ECO:0000313" key="3">
    <source>
        <dbReference type="Proteomes" id="UP000005555"/>
    </source>
</evidence>
<keyword evidence="2" id="KW-0121">Carboxypeptidase</keyword>
<dbReference type="CDD" id="cd14847">
    <property type="entry name" value="DD-carboxypeptidase_like"/>
    <property type="match status" value="1"/>
</dbReference>
<dbReference type="Pfam" id="PF02557">
    <property type="entry name" value="VanY"/>
    <property type="match status" value="1"/>
</dbReference>
<name>Q1YQJ2_9GAMM</name>
<keyword evidence="2" id="KW-0645">Protease</keyword>
<evidence type="ECO:0000259" key="1">
    <source>
        <dbReference type="Pfam" id="PF02557"/>
    </source>
</evidence>
<comment type="caution">
    <text evidence="2">The sequence shown here is derived from an EMBL/GenBank/DDBJ whole genome shotgun (WGS) entry which is preliminary data.</text>
</comment>
<dbReference type="GO" id="GO:0006508">
    <property type="term" value="P:proteolysis"/>
    <property type="evidence" value="ECO:0007669"/>
    <property type="project" value="InterPro"/>
</dbReference>
<dbReference type="eggNOG" id="COG1876">
    <property type="taxonomic scope" value="Bacteria"/>
</dbReference>
<dbReference type="STRING" id="314287.GB2207_06943"/>
<dbReference type="HOGENOM" id="CLU_081855_0_0_6"/>
<dbReference type="InterPro" id="IPR009045">
    <property type="entry name" value="Zn_M74/Hedgehog-like"/>
</dbReference>
<reference evidence="2 3" key="1">
    <citation type="submission" date="2006-03" db="EMBL/GenBank/DDBJ databases">
        <authorList>
            <person name="Giovannoni S.J."/>
            <person name="Cho J.-C."/>
            <person name="Ferriera S."/>
            <person name="Johnson J."/>
            <person name="Kravitz S."/>
            <person name="Halpern A."/>
            <person name="Remington K."/>
            <person name="Beeson K."/>
            <person name="Tran B."/>
            <person name="Rogers Y.-H."/>
            <person name="Friedman R."/>
            <person name="Venter J.C."/>
        </authorList>
    </citation>
    <scope>NUCLEOTIDE SEQUENCE [LARGE SCALE GENOMIC DNA]</scope>
    <source>
        <strain evidence="2 3">HTCC2207</strain>
    </source>
</reference>
<evidence type="ECO:0000313" key="2">
    <source>
        <dbReference type="EMBL" id="EAS46569.1"/>
    </source>
</evidence>
<dbReference type="InterPro" id="IPR003709">
    <property type="entry name" value="VanY-like_core_dom"/>
</dbReference>
<accession>Q1YQJ2</accession>